<accession>Q8KCQ8</accession>
<dbReference type="AlphaFoldDB" id="Q8KCQ8"/>
<gene>
    <name evidence="1" type="ordered locus">CT1355</name>
</gene>
<name>Q8KCQ8_CHLTE</name>
<reference evidence="1 2" key="1">
    <citation type="journal article" date="2002" name="Proc. Natl. Acad. Sci. U.S.A.">
        <title>The complete genome sequence of Chlorobium tepidum TLS, a photosynthetic, anaerobic, green-sulfur bacterium.</title>
        <authorList>
            <person name="Eisen J.A."/>
            <person name="Nelson K.E."/>
            <person name="Paulsen I.T."/>
            <person name="Heidelberg J.F."/>
            <person name="Wu M."/>
            <person name="Dodson R.J."/>
            <person name="Deboy R."/>
            <person name="Gwinn M.L."/>
            <person name="Nelson W.C."/>
            <person name="Haft D.H."/>
            <person name="Hickey E.K."/>
            <person name="Peterson J.D."/>
            <person name="Durkin A.S."/>
            <person name="Kolonay J.L."/>
            <person name="Yang F."/>
            <person name="Holt I."/>
            <person name="Umayam L.A."/>
            <person name="Mason T."/>
            <person name="Brenner M."/>
            <person name="Shea T.P."/>
            <person name="Parksey D."/>
            <person name="Nierman W.C."/>
            <person name="Feldblyum T.V."/>
            <person name="Hansen C.L."/>
            <person name="Craven M.B."/>
            <person name="Radune D."/>
            <person name="Vamathevan J."/>
            <person name="Khouri H."/>
            <person name="White O."/>
            <person name="Gruber T.M."/>
            <person name="Ketchum K.A."/>
            <person name="Venter J.C."/>
            <person name="Tettelin H."/>
            <person name="Bryant D.A."/>
            <person name="Fraser C.M."/>
        </authorList>
    </citation>
    <scope>NUCLEOTIDE SEQUENCE [LARGE SCALE GENOMIC DNA]</scope>
    <source>
        <strain evidence="2">ATCC 49652 / DSM 12025 / NBRC 103806 / TLS</strain>
    </source>
</reference>
<dbReference type="HOGENOM" id="CLU_3231426_0_0_10"/>
<dbReference type="EMBL" id="AE006470">
    <property type="protein sequence ID" value="AAM72584.1"/>
    <property type="molecule type" value="Genomic_DNA"/>
</dbReference>
<dbReference type="Proteomes" id="UP000001007">
    <property type="component" value="Chromosome"/>
</dbReference>
<evidence type="ECO:0000313" key="2">
    <source>
        <dbReference type="Proteomes" id="UP000001007"/>
    </source>
</evidence>
<proteinExistence type="predicted"/>
<organism evidence="1 2">
    <name type="scientific">Chlorobaculum tepidum (strain ATCC 49652 / DSM 12025 / NBRC 103806 / TLS)</name>
    <name type="common">Chlorobium tepidum</name>
    <dbReference type="NCBI Taxonomy" id="194439"/>
    <lineage>
        <taxon>Bacteria</taxon>
        <taxon>Pseudomonadati</taxon>
        <taxon>Chlorobiota</taxon>
        <taxon>Chlorobiia</taxon>
        <taxon>Chlorobiales</taxon>
        <taxon>Chlorobiaceae</taxon>
        <taxon>Chlorobaculum</taxon>
    </lineage>
</organism>
<keyword evidence="2" id="KW-1185">Reference proteome</keyword>
<dbReference type="STRING" id="194439.CT1355"/>
<sequence length="43" mass="4968">MMVCLLCHTGAHEKSFFNGYDGRALYEQVQFLLLSIMVVQNFL</sequence>
<protein>
    <submittedName>
        <fullName evidence="1">Uncharacterized protein</fullName>
    </submittedName>
</protein>
<dbReference type="EnsemblBacteria" id="AAM72584">
    <property type="protein sequence ID" value="AAM72584"/>
    <property type="gene ID" value="CT1355"/>
</dbReference>
<evidence type="ECO:0000313" key="1">
    <source>
        <dbReference type="EMBL" id="AAM72584.1"/>
    </source>
</evidence>
<dbReference type="KEGG" id="cte:CT1355"/>